<evidence type="ECO:0000256" key="1">
    <source>
        <dbReference type="SAM" id="MobiDB-lite"/>
    </source>
</evidence>
<feature type="compositionally biased region" description="Polar residues" evidence="1">
    <location>
        <begin position="79"/>
        <end position="95"/>
    </location>
</feature>
<dbReference type="EMBL" id="GL732539">
    <property type="protein sequence ID" value="EFX82579.1"/>
    <property type="molecule type" value="Genomic_DNA"/>
</dbReference>
<gene>
    <name evidence="2" type="ORF">DAPPUDRAFT_240802</name>
</gene>
<dbReference type="KEGG" id="dpx:DAPPUDRAFT_240802"/>
<name>E9GCL5_DAPPU</name>
<feature type="region of interest" description="Disordered" evidence="1">
    <location>
        <begin position="37"/>
        <end position="95"/>
    </location>
</feature>
<organism evidence="2 3">
    <name type="scientific">Daphnia pulex</name>
    <name type="common">Water flea</name>
    <dbReference type="NCBI Taxonomy" id="6669"/>
    <lineage>
        <taxon>Eukaryota</taxon>
        <taxon>Metazoa</taxon>
        <taxon>Ecdysozoa</taxon>
        <taxon>Arthropoda</taxon>
        <taxon>Crustacea</taxon>
        <taxon>Branchiopoda</taxon>
        <taxon>Diplostraca</taxon>
        <taxon>Cladocera</taxon>
        <taxon>Anomopoda</taxon>
        <taxon>Daphniidae</taxon>
        <taxon>Daphnia</taxon>
    </lineage>
</organism>
<evidence type="ECO:0000313" key="2">
    <source>
        <dbReference type="EMBL" id="EFX82579.1"/>
    </source>
</evidence>
<dbReference type="HOGENOM" id="CLU_2374878_0_0_1"/>
<proteinExistence type="predicted"/>
<keyword evidence="3" id="KW-1185">Reference proteome</keyword>
<dbReference type="Proteomes" id="UP000000305">
    <property type="component" value="Unassembled WGS sequence"/>
</dbReference>
<feature type="compositionally biased region" description="Polar residues" evidence="1">
    <location>
        <begin position="37"/>
        <end position="56"/>
    </location>
</feature>
<dbReference type="AlphaFoldDB" id="E9GCL5"/>
<protein>
    <submittedName>
        <fullName evidence="2">Uncharacterized protein</fullName>
    </submittedName>
</protein>
<accession>E9GCL5</accession>
<dbReference type="InParanoid" id="E9GCL5"/>
<feature type="compositionally biased region" description="Basic and acidic residues" evidence="1">
    <location>
        <begin position="58"/>
        <end position="71"/>
    </location>
</feature>
<reference evidence="2 3" key="1">
    <citation type="journal article" date="2011" name="Science">
        <title>The ecoresponsive genome of Daphnia pulex.</title>
        <authorList>
            <person name="Colbourne J.K."/>
            <person name="Pfrender M.E."/>
            <person name="Gilbert D."/>
            <person name="Thomas W.K."/>
            <person name="Tucker A."/>
            <person name="Oakley T.H."/>
            <person name="Tokishita S."/>
            <person name="Aerts A."/>
            <person name="Arnold G.J."/>
            <person name="Basu M.K."/>
            <person name="Bauer D.J."/>
            <person name="Caceres C.E."/>
            <person name="Carmel L."/>
            <person name="Casola C."/>
            <person name="Choi J.H."/>
            <person name="Detter J.C."/>
            <person name="Dong Q."/>
            <person name="Dusheyko S."/>
            <person name="Eads B.D."/>
            <person name="Frohlich T."/>
            <person name="Geiler-Samerotte K.A."/>
            <person name="Gerlach D."/>
            <person name="Hatcher P."/>
            <person name="Jogdeo S."/>
            <person name="Krijgsveld J."/>
            <person name="Kriventseva E.V."/>
            <person name="Kultz D."/>
            <person name="Laforsch C."/>
            <person name="Lindquist E."/>
            <person name="Lopez J."/>
            <person name="Manak J.R."/>
            <person name="Muller J."/>
            <person name="Pangilinan J."/>
            <person name="Patwardhan R.P."/>
            <person name="Pitluck S."/>
            <person name="Pritham E.J."/>
            <person name="Rechtsteiner A."/>
            <person name="Rho M."/>
            <person name="Rogozin I.B."/>
            <person name="Sakarya O."/>
            <person name="Salamov A."/>
            <person name="Schaack S."/>
            <person name="Shapiro H."/>
            <person name="Shiga Y."/>
            <person name="Skalitzky C."/>
            <person name="Smith Z."/>
            <person name="Souvorov A."/>
            <person name="Sung W."/>
            <person name="Tang Z."/>
            <person name="Tsuchiya D."/>
            <person name="Tu H."/>
            <person name="Vos H."/>
            <person name="Wang M."/>
            <person name="Wolf Y.I."/>
            <person name="Yamagata H."/>
            <person name="Yamada T."/>
            <person name="Ye Y."/>
            <person name="Shaw J.R."/>
            <person name="Andrews J."/>
            <person name="Crease T.J."/>
            <person name="Tang H."/>
            <person name="Lucas S.M."/>
            <person name="Robertson H.M."/>
            <person name="Bork P."/>
            <person name="Koonin E.V."/>
            <person name="Zdobnov E.M."/>
            <person name="Grigoriev I.V."/>
            <person name="Lynch M."/>
            <person name="Boore J.L."/>
        </authorList>
    </citation>
    <scope>NUCLEOTIDE SEQUENCE [LARGE SCALE GENOMIC DNA]</scope>
</reference>
<sequence>MASAKTLFYAHNLEKHLSLCDSSPERDTDQMFLENPSSDIYTGVTRGQHSRVNNSDVFDGRAGPEKKKLDAPADDDDTINNNKNGPSRSALSYLL</sequence>
<evidence type="ECO:0000313" key="3">
    <source>
        <dbReference type="Proteomes" id="UP000000305"/>
    </source>
</evidence>